<name>A0ACC1AQA7_9ROSI</name>
<protein>
    <submittedName>
        <fullName evidence="1">Uncharacterized protein</fullName>
    </submittedName>
</protein>
<sequence length="202" mass="21974">MVDCLITIKIRLFLHHKIPPYAPYVIHGDFSPALAAFSDEEDGNDDQYIEIALERPMNGDHPDDGSNQLEFCISFSSSVPFLQVPSCGLARADTVDSIGSVDSSVPFLPNCGLARADTVDSVATVDSIGTEFSDAVTTSFIDVVLINFCLHFEFFSRGHTMEDERTCCKSSKDYQKEGAVPPSQSPTEFTAVKSGSFIGDSE</sequence>
<proteinExistence type="predicted"/>
<comment type="caution">
    <text evidence="1">The sequence shown here is derived from an EMBL/GenBank/DDBJ whole genome shotgun (WGS) entry which is preliminary data.</text>
</comment>
<evidence type="ECO:0000313" key="1">
    <source>
        <dbReference type="EMBL" id="KAJ0088823.1"/>
    </source>
</evidence>
<organism evidence="1 2">
    <name type="scientific">Pistacia atlantica</name>
    <dbReference type="NCBI Taxonomy" id="434234"/>
    <lineage>
        <taxon>Eukaryota</taxon>
        <taxon>Viridiplantae</taxon>
        <taxon>Streptophyta</taxon>
        <taxon>Embryophyta</taxon>
        <taxon>Tracheophyta</taxon>
        <taxon>Spermatophyta</taxon>
        <taxon>Magnoliopsida</taxon>
        <taxon>eudicotyledons</taxon>
        <taxon>Gunneridae</taxon>
        <taxon>Pentapetalae</taxon>
        <taxon>rosids</taxon>
        <taxon>malvids</taxon>
        <taxon>Sapindales</taxon>
        <taxon>Anacardiaceae</taxon>
        <taxon>Pistacia</taxon>
    </lineage>
</organism>
<dbReference type="Proteomes" id="UP001164250">
    <property type="component" value="Chromosome 9"/>
</dbReference>
<keyword evidence="2" id="KW-1185">Reference proteome</keyword>
<evidence type="ECO:0000313" key="2">
    <source>
        <dbReference type="Proteomes" id="UP001164250"/>
    </source>
</evidence>
<gene>
    <name evidence="1" type="ORF">Patl1_31623</name>
</gene>
<reference evidence="2" key="1">
    <citation type="journal article" date="2023" name="G3 (Bethesda)">
        <title>Genome assembly and association tests identify interacting loci associated with vigor, precocity, and sex in interspecific pistachio rootstocks.</title>
        <authorList>
            <person name="Palmer W."/>
            <person name="Jacygrad E."/>
            <person name="Sagayaradj S."/>
            <person name="Cavanaugh K."/>
            <person name="Han R."/>
            <person name="Bertier L."/>
            <person name="Beede B."/>
            <person name="Kafkas S."/>
            <person name="Golino D."/>
            <person name="Preece J."/>
            <person name="Michelmore R."/>
        </authorList>
    </citation>
    <scope>NUCLEOTIDE SEQUENCE [LARGE SCALE GENOMIC DNA]</scope>
</reference>
<accession>A0ACC1AQA7</accession>
<dbReference type="EMBL" id="CM047905">
    <property type="protein sequence ID" value="KAJ0088823.1"/>
    <property type="molecule type" value="Genomic_DNA"/>
</dbReference>